<feature type="domain" description="CENP-V/GFA" evidence="5">
    <location>
        <begin position="11"/>
        <end position="120"/>
    </location>
</feature>
<proteinExistence type="inferred from homology"/>
<dbReference type="STRING" id="1448318.A0A319EJP4"/>
<evidence type="ECO:0000256" key="1">
    <source>
        <dbReference type="ARBA" id="ARBA00005495"/>
    </source>
</evidence>
<evidence type="ECO:0000256" key="2">
    <source>
        <dbReference type="ARBA" id="ARBA00022723"/>
    </source>
</evidence>
<dbReference type="SUPFAM" id="SSF51316">
    <property type="entry name" value="Mss4-like"/>
    <property type="match status" value="1"/>
</dbReference>
<dbReference type="GO" id="GO:0016846">
    <property type="term" value="F:carbon-sulfur lyase activity"/>
    <property type="evidence" value="ECO:0007669"/>
    <property type="project" value="InterPro"/>
</dbReference>
<dbReference type="VEuPathDB" id="FungiDB:BO78DRAFT_427311"/>
<accession>A0A319EJP4</accession>
<dbReference type="PROSITE" id="PS51891">
    <property type="entry name" value="CENP_V_GFA"/>
    <property type="match status" value="1"/>
</dbReference>
<evidence type="ECO:0000313" key="6">
    <source>
        <dbReference type="EMBL" id="PYI09641.1"/>
    </source>
</evidence>
<evidence type="ECO:0000256" key="4">
    <source>
        <dbReference type="ARBA" id="ARBA00023239"/>
    </source>
</evidence>
<keyword evidence="2" id="KW-0479">Metal-binding</keyword>
<dbReference type="InterPro" id="IPR011057">
    <property type="entry name" value="Mss4-like_sf"/>
</dbReference>
<dbReference type="GO" id="GO:0046872">
    <property type="term" value="F:metal ion binding"/>
    <property type="evidence" value="ECO:0007669"/>
    <property type="project" value="UniProtKB-KW"/>
</dbReference>
<dbReference type="EMBL" id="KZ826326">
    <property type="protein sequence ID" value="PYI09641.1"/>
    <property type="molecule type" value="Genomic_DNA"/>
</dbReference>
<dbReference type="AlphaFoldDB" id="A0A319EJP4"/>
<comment type="similarity">
    <text evidence="1">Belongs to the Gfa family.</text>
</comment>
<dbReference type="PANTHER" id="PTHR33337:SF39">
    <property type="entry name" value="DUF636 DOMAIN PROTEIN (AFU_ORTHOLOGUE AFUA_6G11530)"/>
    <property type="match status" value="1"/>
</dbReference>
<dbReference type="Pfam" id="PF04828">
    <property type="entry name" value="GFA"/>
    <property type="match status" value="1"/>
</dbReference>
<evidence type="ECO:0000313" key="7">
    <source>
        <dbReference type="Proteomes" id="UP000248423"/>
    </source>
</evidence>
<name>A0A319EJP4_ASPSB</name>
<dbReference type="InterPro" id="IPR006913">
    <property type="entry name" value="CENP-V/GFA"/>
</dbReference>
<reference evidence="6 7" key="1">
    <citation type="submission" date="2018-02" db="EMBL/GenBank/DDBJ databases">
        <title>The genomes of Aspergillus section Nigri reveals drivers in fungal speciation.</title>
        <authorList>
            <consortium name="DOE Joint Genome Institute"/>
            <person name="Vesth T.C."/>
            <person name="Nybo J."/>
            <person name="Theobald S."/>
            <person name="Brandl J."/>
            <person name="Frisvad J.C."/>
            <person name="Nielsen K.F."/>
            <person name="Lyhne E.K."/>
            <person name="Kogle M.E."/>
            <person name="Kuo A."/>
            <person name="Riley R."/>
            <person name="Clum A."/>
            <person name="Nolan M."/>
            <person name="Lipzen A."/>
            <person name="Salamov A."/>
            <person name="Henrissat B."/>
            <person name="Wiebenga A."/>
            <person name="De vries R.P."/>
            <person name="Grigoriev I.V."/>
            <person name="Mortensen U.H."/>
            <person name="Andersen M.R."/>
            <person name="Baker S.E."/>
        </authorList>
    </citation>
    <scope>NUCLEOTIDE SEQUENCE [LARGE SCALE GENOMIC DNA]</scope>
    <source>
        <strain evidence="6 7">CBS 121057</strain>
    </source>
</reference>
<sequence length="146" mass="16103">MHLSTPNSEVVSGSCLCGGIQYEITGQPMKRILCHCDNCRKVSGSCFTANSFLTPSQLHIKTGESLIQSYKDTKVASGNVLNRRFCRVCGSPVYITSSAHEGTIVVPSGTLDGEEARTWKPEEEFFCKSRREYLPALEGTKRLVTH</sequence>
<keyword evidence="7" id="KW-1185">Reference proteome</keyword>
<evidence type="ECO:0000259" key="5">
    <source>
        <dbReference type="PROSITE" id="PS51891"/>
    </source>
</evidence>
<keyword evidence="3" id="KW-0862">Zinc</keyword>
<dbReference type="OrthoDB" id="406544at2759"/>
<protein>
    <recommendedName>
        <fullName evidence="5">CENP-V/GFA domain-containing protein</fullName>
    </recommendedName>
</protein>
<dbReference type="PANTHER" id="PTHR33337">
    <property type="entry name" value="GFA DOMAIN-CONTAINING PROTEIN"/>
    <property type="match status" value="1"/>
</dbReference>
<dbReference type="Gene3D" id="3.90.1590.10">
    <property type="entry name" value="glutathione-dependent formaldehyde- activating enzyme (gfa)"/>
    <property type="match status" value="1"/>
</dbReference>
<evidence type="ECO:0000256" key="3">
    <source>
        <dbReference type="ARBA" id="ARBA00022833"/>
    </source>
</evidence>
<dbReference type="Proteomes" id="UP000248423">
    <property type="component" value="Unassembled WGS sequence"/>
</dbReference>
<gene>
    <name evidence="6" type="ORF">BO78DRAFT_427311</name>
</gene>
<keyword evidence="4" id="KW-0456">Lyase</keyword>
<organism evidence="6 7">
    <name type="scientific">Aspergillus sclerotiicarbonarius (strain CBS 121057 / IBT 28362)</name>
    <dbReference type="NCBI Taxonomy" id="1448318"/>
    <lineage>
        <taxon>Eukaryota</taxon>
        <taxon>Fungi</taxon>
        <taxon>Dikarya</taxon>
        <taxon>Ascomycota</taxon>
        <taxon>Pezizomycotina</taxon>
        <taxon>Eurotiomycetes</taxon>
        <taxon>Eurotiomycetidae</taxon>
        <taxon>Eurotiales</taxon>
        <taxon>Aspergillaceae</taxon>
        <taxon>Aspergillus</taxon>
        <taxon>Aspergillus subgen. Circumdati</taxon>
    </lineage>
</organism>